<comment type="caution">
    <text evidence="1">The sequence shown here is derived from an EMBL/GenBank/DDBJ whole genome shotgun (WGS) entry which is preliminary data.</text>
</comment>
<dbReference type="OrthoDB" id="4409815at2"/>
<organism evidence="1 2">
    <name type="scientific">Microterricola gilva</name>
    <dbReference type="NCBI Taxonomy" id="393267"/>
    <lineage>
        <taxon>Bacteria</taxon>
        <taxon>Bacillati</taxon>
        <taxon>Actinomycetota</taxon>
        <taxon>Actinomycetes</taxon>
        <taxon>Micrococcales</taxon>
        <taxon>Microbacteriaceae</taxon>
        <taxon>Microterricola</taxon>
    </lineage>
</organism>
<dbReference type="RefSeq" id="WP_130506480.1">
    <property type="nucleotide sequence ID" value="NZ_SHLC01000001.1"/>
</dbReference>
<name>A0A4V6MGJ8_9MICO</name>
<reference evidence="1 2" key="1">
    <citation type="submission" date="2019-02" db="EMBL/GenBank/DDBJ databases">
        <title>Sequencing the genomes of 1000 actinobacteria strains.</title>
        <authorList>
            <person name="Klenk H.-P."/>
        </authorList>
    </citation>
    <scope>NUCLEOTIDE SEQUENCE [LARGE SCALE GENOMIC DNA]</scope>
    <source>
        <strain evidence="1 2">DSM 18319</strain>
    </source>
</reference>
<evidence type="ECO:0000313" key="2">
    <source>
        <dbReference type="Proteomes" id="UP000291483"/>
    </source>
</evidence>
<gene>
    <name evidence="1" type="ORF">EV379_2598</name>
</gene>
<protein>
    <submittedName>
        <fullName evidence="1">Uncharacterized protein</fullName>
    </submittedName>
</protein>
<evidence type="ECO:0000313" key="1">
    <source>
        <dbReference type="EMBL" id="RZU66246.1"/>
    </source>
</evidence>
<accession>A0A4V6MGJ8</accession>
<keyword evidence="2" id="KW-1185">Reference proteome</keyword>
<dbReference type="EMBL" id="SHLC01000001">
    <property type="protein sequence ID" value="RZU66246.1"/>
    <property type="molecule type" value="Genomic_DNA"/>
</dbReference>
<dbReference type="AlphaFoldDB" id="A0A4V6MGJ8"/>
<proteinExistence type="predicted"/>
<sequence length="254" mass="27501">MRATPFPTRVILMAEYTVALPLWDRSPSPEKWFGPFEPGMLGLPAALEDRLGAWNRRFETAMDSDFEWPSDAARLTHLVDGHLLAAELQRALHDRALVLYLDDGSPAAPVPGIIEQIRLLSEEAVGVLARDIDMNEHRWTPGRAPSRVLLTPSRGGLPLVDRSPLIGMTDDRLDAHALGLPSGLVARMVRWSERWTGAGGIATPGLVDGHLLAAEIQAAVGAGVEVLFPEAGAARSAPSPELLAVADRIARLER</sequence>
<dbReference type="Proteomes" id="UP000291483">
    <property type="component" value="Unassembled WGS sequence"/>
</dbReference>